<evidence type="ECO:0000256" key="4">
    <source>
        <dbReference type="PROSITE-ProRule" id="PRU00332"/>
    </source>
</evidence>
<dbReference type="PANTHER" id="PTHR22792">
    <property type="entry name" value="LUPUS LA PROTEIN-RELATED"/>
    <property type="match status" value="1"/>
</dbReference>
<evidence type="ECO:0000256" key="2">
    <source>
        <dbReference type="ARBA" id="ARBA00022884"/>
    </source>
</evidence>
<evidence type="ECO:0000313" key="7">
    <source>
        <dbReference type="EMBL" id="ACJ65686.1"/>
    </source>
</evidence>
<feature type="compositionally biased region" description="Basic and acidic residues" evidence="5">
    <location>
        <begin position="54"/>
        <end position="65"/>
    </location>
</feature>
<sequence length="251" mass="28237">MSDDTTTEAPTPAEEMKVIVNIESVGPSSDHEENMGRETNDTEVIVRAPTPTLRVDRIEQLKEEDGGSSSSFTYTSEEDGGSHGSDECDQPKFEAPDDELKEKIIKQVEFYFCDVNILKDAFLLKHVRRNKLGYVSLKLITSFKKLKSLTKDYRVVAYSLRESDKLEVNEEGTKVRRVEPLPEYDETTPSRTVVAVNLPTENPTIETVAEIFSKCGEVVLIRVLRPGNHSPRCEKTFSQTSRNWNNSLCGG</sequence>
<proteinExistence type="evidence at transcript level"/>
<organism evidence="7">
    <name type="scientific">Haliotis discus discus</name>
    <name type="common">disc abalone</name>
    <dbReference type="NCBI Taxonomy" id="91233"/>
    <lineage>
        <taxon>Eukaryota</taxon>
        <taxon>Metazoa</taxon>
        <taxon>Spiralia</taxon>
        <taxon>Lophotrochozoa</taxon>
        <taxon>Mollusca</taxon>
        <taxon>Gastropoda</taxon>
        <taxon>Vetigastropoda</taxon>
        <taxon>Lepetellida</taxon>
        <taxon>Haliotoidea</taxon>
        <taxon>Haliotidae</taxon>
        <taxon>Haliotis</taxon>
    </lineage>
</organism>
<dbReference type="AlphaFoldDB" id="B7U5G3"/>
<dbReference type="InterPro" id="IPR045180">
    <property type="entry name" value="La_dom_prot"/>
</dbReference>
<feature type="compositionally biased region" description="Basic and acidic residues" evidence="5">
    <location>
        <begin position="80"/>
        <end position="93"/>
    </location>
</feature>
<evidence type="ECO:0000259" key="6">
    <source>
        <dbReference type="PROSITE" id="PS50961"/>
    </source>
</evidence>
<evidence type="ECO:0000256" key="1">
    <source>
        <dbReference type="ARBA" id="ARBA00004123"/>
    </source>
</evidence>
<dbReference type="InterPro" id="IPR036390">
    <property type="entry name" value="WH_DNA-bd_sf"/>
</dbReference>
<dbReference type="SMART" id="SM00715">
    <property type="entry name" value="LA"/>
    <property type="match status" value="1"/>
</dbReference>
<feature type="compositionally biased region" description="Basic and acidic residues" evidence="5">
    <location>
        <begin position="29"/>
        <end position="40"/>
    </location>
</feature>
<dbReference type="PANTHER" id="PTHR22792:SF140">
    <property type="entry name" value="ACHILLES, ISOFORM A"/>
    <property type="match status" value="1"/>
</dbReference>
<dbReference type="InterPro" id="IPR002344">
    <property type="entry name" value="Lupus_La"/>
</dbReference>
<feature type="region of interest" description="Disordered" evidence="5">
    <location>
        <begin position="25"/>
        <end position="93"/>
    </location>
</feature>
<name>B7U5G3_HALDI</name>
<dbReference type="InterPro" id="IPR035979">
    <property type="entry name" value="RBD_domain_sf"/>
</dbReference>
<keyword evidence="2 4" id="KW-0694">RNA-binding</keyword>
<dbReference type="Gene3D" id="1.10.10.10">
    <property type="entry name" value="Winged helix-like DNA-binding domain superfamily/Winged helix DNA-binding domain"/>
    <property type="match status" value="1"/>
</dbReference>
<dbReference type="FunFam" id="1.10.10.10:FF:000158">
    <property type="entry name" value="La ribonucleoprotein domain family member 7"/>
    <property type="match status" value="1"/>
</dbReference>
<dbReference type="CDD" id="cd08033">
    <property type="entry name" value="LARP_6"/>
    <property type="match status" value="1"/>
</dbReference>
<dbReference type="GO" id="GO:0006396">
    <property type="term" value="P:RNA processing"/>
    <property type="evidence" value="ECO:0007669"/>
    <property type="project" value="InterPro"/>
</dbReference>
<comment type="subcellular location">
    <subcellularLocation>
        <location evidence="1">Nucleus</location>
    </subcellularLocation>
</comment>
<evidence type="ECO:0000256" key="3">
    <source>
        <dbReference type="ARBA" id="ARBA00023242"/>
    </source>
</evidence>
<reference evidence="7" key="1">
    <citation type="submission" date="2008-11" db="EMBL/GenBank/DDBJ databases">
        <authorList>
            <person name="Lee J."/>
            <person name="De Zoysa M."/>
        </authorList>
    </citation>
    <scope>NUCLEOTIDE SEQUENCE</scope>
</reference>
<dbReference type="PROSITE" id="PS50961">
    <property type="entry name" value="HTH_LA"/>
    <property type="match status" value="1"/>
</dbReference>
<dbReference type="Pfam" id="PF05383">
    <property type="entry name" value="La"/>
    <property type="match status" value="1"/>
</dbReference>
<dbReference type="SUPFAM" id="SSF54928">
    <property type="entry name" value="RNA-binding domain, RBD"/>
    <property type="match status" value="1"/>
</dbReference>
<protein>
    <submittedName>
        <fullName evidence="7">Archeron-like protein</fullName>
    </submittedName>
</protein>
<feature type="domain" description="HTH La-type RNA-binding" evidence="6">
    <location>
        <begin position="94"/>
        <end position="185"/>
    </location>
</feature>
<keyword evidence="3" id="KW-0539">Nucleus</keyword>
<dbReference type="PRINTS" id="PR00302">
    <property type="entry name" value="LUPUSLA"/>
</dbReference>
<dbReference type="SUPFAM" id="SSF46785">
    <property type="entry name" value="Winged helix' DNA-binding domain"/>
    <property type="match status" value="1"/>
</dbReference>
<accession>B7U5G3</accession>
<dbReference type="InterPro" id="IPR006630">
    <property type="entry name" value="La_HTH"/>
</dbReference>
<dbReference type="GO" id="GO:0005634">
    <property type="term" value="C:nucleus"/>
    <property type="evidence" value="ECO:0007669"/>
    <property type="project" value="UniProtKB-SubCell"/>
</dbReference>
<dbReference type="GO" id="GO:0003729">
    <property type="term" value="F:mRNA binding"/>
    <property type="evidence" value="ECO:0007669"/>
    <property type="project" value="TreeGrafter"/>
</dbReference>
<dbReference type="InterPro" id="IPR036388">
    <property type="entry name" value="WH-like_DNA-bd_sf"/>
</dbReference>
<dbReference type="GO" id="GO:1990904">
    <property type="term" value="C:ribonucleoprotein complex"/>
    <property type="evidence" value="ECO:0007669"/>
    <property type="project" value="InterPro"/>
</dbReference>
<evidence type="ECO:0000256" key="5">
    <source>
        <dbReference type="SAM" id="MobiDB-lite"/>
    </source>
</evidence>
<dbReference type="EMBL" id="FJ435172">
    <property type="protein sequence ID" value="ACJ65686.1"/>
    <property type="molecule type" value="mRNA"/>
</dbReference>